<evidence type="ECO:0000313" key="4">
    <source>
        <dbReference type="Proteomes" id="UP001321760"/>
    </source>
</evidence>
<keyword evidence="2" id="KW-1133">Transmembrane helix</keyword>
<proteinExistence type="predicted"/>
<feature type="compositionally biased region" description="Polar residues" evidence="1">
    <location>
        <begin position="299"/>
        <end position="308"/>
    </location>
</feature>
<gene>
    <name evidence="3" type="ORF">QBC34DRAFT_177531</name>
</gene>
<organism evidence="3 4">
    <name type="scientific">Podospora aff. communis PSN243</name>
    <dbReference type="NCBI Taxonomy" id="3040156"/>
    <lineage>
        <taxon>Eukaryota</taxon>
        <taxon>Fungi</taxon>
        <taxon>Dikarya</taxon>
        <taxon>Ascomycota</taxon>
        <taxon>Pezizomycotina</taxon>
        <taxon>Sordariomycetes</taxon>
        <taxon>Sordariomycetidae</taxon>
        <taxon>Sordariales</taxon>
        <taxon>Podosporaceae</taxon>
        <taxon>Podospora</taxon>
    </lineage>
</organism>
<evidence type="ECO:0000313" key="3">
    <source>
        <dbReference type="EMBL" id="KAK4454109.1"/>
    </source>
</evidence>
<evidence type="ECO:0000256" key="1">
    <source>
        <dbReference type="SAM" id="MobiDB-lite"/>
    </source>
</evidence>
<feature type="compositionally biased region" description="Low complexity" evidence="1">
    <location>
        <begin position="360"/>
        <end position="372"/>
    </location>
</feature>
<feature type="transmembrane region" description="Helical" evidence="2">
    <location>
        <begin position="131"/>
        <end position="150"/>
    </location>
</feature>
<keyword evidence="2" id="KW-0472">Membrane</keyword>
<reference evidence="3" key="2">
    <citation type="submission" date="2023-05" db="EMBL/GenBank/DDBJ databases">
        <authorList>
            <consortium name="Lawrence Berkeley National Laboratory"/>
            <person name="Steindorff A."/>
            <person name="Hensen N."/>
            <person name="Bonometti L."/>
            <person name="Westerberg I."/>
            <person name="Brannstrom I.O."/>
            <person name="Guillou S."/>
            <person name="Cros-Aarteil S."/>
            <person name="Calhoun S."/>
            <person name="Haridas S."/>
            <person name="Kuo A."/>
            <person name="Mondo S."/>
            <person name="Pangilinan J."/>
            <person name="Riley R."/>
            <person name="Labutti K."/>
            <person name="Andreopoulos B."/>
            <person name="Lipzen A."/>
            <person name="Chen C."/>
            <person name="Yanf M."/>
            <person name="Daum C."/>
            <person name="Ng V."/>
            <person name="Clum A."/>
            <person name="Ohm R."/>
            <person name="Martin F."/>
            <person name="Silar P."/>
            <person name="Natvig D."/>
            <person name="Lalanne C."/>
            <person name="Gautier V."/>
            <person name="Ament-Velasquez S.L."/>
            <person name="Kruys A."/>
            <person name="Hutchinson M.I."/>
            <person name="Powell A.J."/>
            <person name="Barry K."/>
            <person name="Miller A.N."/>
            <person name="Grigoriev I.V."/>
            <person name="Debuchy R."/>
            <person name="Gladieux P."/>
            <person name="Thoren M.H."/>
            <person name="Johannesson H."/>
        </authorList>
    </citation>
    <scope>NUCLEOTIDE SEQUENCE</scope>
    <source>
        <strain evidence="3">PSN243</strain>
    </source>
</reference>
<feature type="region of interest" description="Disordered" evidence="1">
    <location>
        <begin position="267"/>
        <end position="287"/>
    </location>
</feature>
<name>A0AAV9H1Q3_9PEZI</name>
<dbReference type="Proteomes" id="UP001321760">
    <property type="component" value="Unassembled WGS sequence"/>
</dbReference>
<feature type="region of interest" description="Disordered" evidence="1">
    <location>
        <begin position="299"/>
        <end position="383"/>
    </location>
</feature>
<feature type="transmembrane region" description="Helical" evidence="2">
    <location>
        <begin position="53"/>
        <end position="78"/>
    </location>
</feature>
<keyword evidence="4" id="KW-1185">Reference proteome</keyword>
<comment type="caution">
    <text evidence="3">The sequence shown here is derived from an EMBL/GenBank/DDBJ whole genome shotgun (WGS) entry which is preliminary data.</text>
</comment>
<protein>
    <submittedName>
        <fullName evidence="3">Uncharacterized protein</fullName>
    </submittedName>
</protein>
<accession>A0AAV9H1Q3</accession>
<feature type="compositionally biased region" description="Low complexity" evidence="1">
    <location>
        <begin position="268"/>
        <end position="278"/>
    </location>
</feature>
<evidence type="ECO:0000256" key="2">
    <source>
        <dbReference type="SAM" id="Phobius"/>
    </source>
</evidence>
<dbReference type="AlphaFoldDB" id="A0AAV9H1Q3"/>
<sequence>MPSLIDRLYRRPRDRIARRLRCCRERRRMSCGRLPVCEQDSVMDEKCRARRPVSWLSVFSMTNRVWQFVAALGLYGIYVVLLCNEKAEGAAETTRREAILGLAPVMMLYQSSVLLVSCLLRKPKSRETKGWRFVSIVMIVGDLLMMRLSLSKMNVLSSAGALGECDPAEQNFVKSMLKNGAAMAYHRLGWPTGEQEDVDILCCLPKIVYLLCGIAIFSYTFSILFTGLQLQKHWPGNSQAYQSGHVEEAIPDRNQQVQLVFVPQPSFATPRPSSTAPRPSEPVEPATEPIAPVQTFRATRQSMSTTRSASEDLPRYTNEVDTPYPEMPVRSSMETTSSFNPDLYLISDGFRPAPELPTYSSRPPSFRGRPPSYASRPSSIRNV</sequence>
<dbReference type="EMBL" id="MU865918">
    <property type="protein sequence ID" value="KAK4454109.1"/>
    <property type="molecule type" value="Genomic_DNA"/>
</dbReference>
<reference evidence="3" key="1">
    <citation type="journal article" date="2023" name="Mol. Phylogenet. Evol.">
        <title>Genome-scale phylogeny and comparative genomics of the fungal order Sordariales.</title>
        <authorList>
            <person name="Hensen N."/>
            <person name="Bonometti L."/>
            <person name="Westerberg I."/>
            <person name="Brannstrom I.O."/>
            <person name="Guillou S."/>
            <person name="Cros-Aarteil S."/>
            <person name="Calhoun S."/>
            <person name="Haridas S."/>
            <person name="Kuo A."/>
            <person name="Mondo S."/>
            <person name="Pangilinan J."/>
            <person name="Riley R."/>
            <person name="LaButti K."/>
            <person name="Andreopoulos B."/>
            <person name="Lipzen A."/>
            <person name="Chen C."/>
            <person name="Yan M."/>
            <person name="Daum C."/>
            <person name="Ng V."/>
            <person name="Clum A."/>
            <person name="Steindorff A."/>
            <person name="Ohm R.A."/>
            <person name="Martin F."/>
            <person name="Silar P."/>
            <person name="Natvig D.O."/>
            <person name="Lalanne C."/>
            <person name="Gautier V."/>
            <person name="Ament-Velasquez S.L."/>
            <person name="Kruys A."/>
            <person name="Hutchinson M.I."/>
            <person name="Powell A.J."/>
            <person name="Barry K."/>
            <person name="Miller A.N."/>
            <person name="Grigoriev I.V."/>
            <person name="Debuchy R."/>
            <person name="Gladieux P."/>
            <person name="Hiltunen Thoren M."/>
            <person name="Johannesson H."/>
        </authorList>
    </citation>
    <scope>NUCLEOTIDE SEQUENCE</scope>
    <source>
        <strain evidence="3">PSN243</strain>
    </source>
</reference>
<keyword evidence="2" id="KW-0812">Transmembrane</keyword>
<feature type="transmembrane region" description="Helical" evidence="2">
    <location>
        <begin position="98"/>
        <end position="119"/>
    </location>
</feature>
<feature type="transmembrane region" description="Helical" evidence="2">
    <location>
        <begin position="207"/>
        <end position="228"/>
    </location>
</feature>